<evidence type="ECO:0000256" key="9">
    <source>
        <dbReference type="ARBA" id="ARBA00022989"/>
    </source>
</evidence>
<evidence type="ECO:0000259" key="16">
    <source>
        <dbReference type="PROSITE" id="PS50901"/>
    </source>
</evidence>
<dbReference type="PANTHER" id="PTHR22683:SF41">
    <property type="entry name" value="DNA TRANSLOCASE FTSK"/>
    <property type="match status" value="1"/>
</dbReference>
<comment type="similarity">
    <text evidence="2">Belongs to the FtsK/SpoIIIE/SftA family.</text>
</comment>
<dbReference type="PANTHER" id="PTHR22683">
    <property type="entry name" value="SPORULATION PROTEIN RELATED"/>
    <property type="match status" value="1"/>
</dbReference>
<feature type="compositionally biased region" description="Acidic residues" evidence="14">
    <location>
        <begin position="260"/>
        <end position="276"/>
    </location>
</feature>
<gene>
    <name evidence="17" type="ORF">GCM10007088_12120</name>
</gene>
<dbReference type="InterPro" id="IPR050206">
    <property type="entry name" value="FtsK/SpoIIIE/SftA"/>
</dbReference>
<dbReference type="Pfam" id="PF01580">
    <property type="entry name" value="FtsK_SpoIIIE"/>
    <property type="match status" value="1"/>
</dbReference>
<feature type="compositionally biased region" description="Low complexity" evidence="14">
    <location>
        <begin position="297"/>
        <end position="324"/>
    </location>
</feature>
<dbReference type="InterPro" id="IPR036390">
    <property type="entry name" value="WH_DNA-bd_sf"/>
</dbReference>
<keyword evidence="3" id="KW-1003">Cell membrane</keyword>
<evidence type="ECO:0000256" key="13">
    <source>
        <dbReference type="PROSITE-ProRule" id="PRU00289"/>
    </source>
</evidence>
<evidence type="ECO:0000256" key="12">
    <source>
        <dbReference type="ARBA" id="ARBA00023306"/>
    </source>
</evidence>
<dbReference type="Gene3D" id="3.30.980.40">
    <property type="match status" value="1"/>
</dbReference>
<keyword evidence="10" id="KW-0238">DNA-binding</keyword>
<keyword evidence="12" id="KW-0131">Cell cycle</keyword>
<dbReference type="SUPFAM" id="SSF52540">
    <property type="entry name" value="P-loop containing nucleoside triphosphate hydrolases"/>
    <property type="match status" value="1"/>
</dbReference>
<keyword evidence="11 15" id="KW-0472">Membrane</keyword>
<evidence type="ECO:0000256" key="4">
    <source>
        <dbReference type="ARBA" id="ARBA00022618"/>
    </source>
</evidence>
<feature type="region of interest" description="Disordered" evidence="14">
    <location>
        <begin position="1"/>
        <end position="27"/>
    </location>
</feature>
<dbReference type="SUPFAM" id="SSF46785">
    <property type="entry name" value="Winged helix' DNA-binding domain"/>
    <property type="match status" value="1"/>
</dbReference>
<dbReference type="Gene3D" id="3.40.50.300">
    <property type="entry name" value="P-loop containing nucleotide triphosphate hydrolases"/>
    <property type="match status" value="1"/>
</dbReference>
<dbReference type="InterPro" id="IPR036388">
    <property type="entry name" value="WH-like_DNA-bd_sf"/>
</dbReference>
<feature type="transmembrane region" description="Helical" evidence="15">
    <location>
        <begin position="193"/>
        <end position="215"/>
    </location>
</feature>
<keyword evidence="8 13" id="KW-0067">ATP-binding</keyword>
<evidence type="ECO:0000256" key="5">
    <source>
        <dbReference type="ARBA" id="ARBA00022692"/>
    </source>
</evidence>
<evidence type="ECO:0000256" key="6">
    <source>
        <dbReference type="ARBA" id="ARBA00022741"/>
    </source>
</evidence>
<evidence type="ECO:0000313" key="17">
    <source>
        <dbReference type="EMBL" id="GGM54937.1"/>
    </source>
</evidence>
<feature type="compositionally biased region" description="Low complexity" evidence="14">
    <location>
        <begin position="17"/>
        <end position="27"/>
    </location>
</feature>
<evidence type="ECO:0000256" key="8">
    <source>
        <dbReference type="ARBA" id="ARBA00022840"/>
    </source>
</evidence>
<organism evidence="17 18">
    <name type="scientific">Porphyromonas pasteri</name>
    <dbReference type="NCBI Taxonomy" id="1583331"/>
    <lineage>
        <taxon>Bacteria</taxon>
        <taxon>Pseudomonadati</taxon>
        <taxon>Bacteroidota</taxon>
        <taxon>Bacteroidia</taxon>
        <taxon>Bacteroidales</taxon>
        <taxon>Porphyromonadaceae</taxon>
        <taxon>Porphyromonas</taxon>
    </lineage>
</organism>
<evidence type="ECO:0000256" key="3">
    <source>
        <dbReference type="ARBA" id="ARBA00022475"/>
    </source>
</evidence>
<proteinExistence type="inferred from homology"/>
<evidence type="ECO:0000256" key="1">
    <source>
        <dbReference type="ARBA" id="ARBA00004651"/>
    </source>
</evidence>
<keyword evidence="6 13" id="KW-0547">Nucleotide-binding</keyword>
<feature type="transmembrane region" description="Helical" evidence="15">
    <location>
        <begin position="151"/>
        <end position="173"/>
    </location>
</feature>
<evidence type="ECO:0000256" key="15">
    <source>
        <dbReference type="SAM" id="Phobius"/>
    </source>
</evidence>
<keyword evidence="9 15" id="KW-1133">Transmembrane helix</keyword>
<keyword evidence="18" id="KW-1185">Reference proteome</keyword>
<dbReference type="InterPro" id="IPR002543">
    <property type="entry name" value="FtsK_dom"/>
</dbReference>
<evidence type="ECO:0000256" key="7">
    <source>
        <dbReference type="ARBA" id="ARBA00022829"/>
    </source>
</evidence>
<dbReference type="InterPro" id="IPR027417">
    <property type="entry name" value="P-loop_NTPase"/>
</dbReference>
<evidence type="ECO:0000256" key="2">
    <source>
        <dbReference type="ARBA" id="ARBA00006474"/>
    </source>
</evidence>
<dbReference type="PROSITE" id="PS50901">
    <property type="entry name" value="FTSK"/>
    <property type="match status" value="1"/>
</dbReference>
<evidence type="ECO:0000313" key="18">
    <source>
        <dbReference type="Proteomes" id="UP000653477"/>
    </source>
</evidence>
<name>A0ABQ2H7C1_9PORP</name>
<feature type="transmembrane region" description="Helical" evidence="15">
    <location>
        <begin position="118"/>
        <end position="139"/>
    </location>
</feature>
<dbReference type="Gene3D" id="1.10.10.10">
    <property type="entry name" value="Winged helix-like DNA-binding domain superfamily/Winged helix DNA-binding domain"/>
    <property type="match status" value="1"/>
</dbReference>
<dbReference type="Pfam" id="PF13491">
    <property type="entry name" value="FtsK_4TM"/>
    <property type="match status" value="1"/>
</dbReference>
<feature type="transmembrane region" description="Helical" evidence="15">
    <location>
        <begin position="50"/>
        <end position="74"/>
    </location>
</feature>
<evidence type="ECO:0000256" key="11">
    <source>
        <dbReference type="ARBA" id="ARBA00023136"/>
    </source>
</evidence>
<evidence type="ECO:0000256" key="14">
    <source>
        <dbReference type="SAM" id="MobiDB-lite"/>
    </source>
</evidence>
<dbReference type="Pfam" id="PF09397">
    <property type="entry name" value="FtsK_gamma"/>
    <property type="match status" value="1"/>
</dbReference>
<feature type="binding site" evidence="13">
    <location>
        <begin position="525"/>
        <end position="532"/>
    </location>
    <ligand>
        <name>ATP</name>
        <dbReference type="ChEBI" id="CHEBI:30616"/>
    </ligand>
</feature>
<accession>A0ABQ2H7C1</accession>
<dbReference type="InterPro" id="IPR018541">
    <property type="entry name" value="Ftsk_gamma"/>
</dbReference>
<dbReference type="EMBL" id="BMPU01000003">
    <property type="protein sequence ID" value="GGM54937.1"/>
    <property type="molecule type" value="Genomic_DNA"/>
</dbReference>
<comment type="subcellular location">
    <subcellularLocation>
        <location evidence="1">Cell membrane</location>
        <topology evidence="1">Multi-pass membrane protein</topology>
    </subcellularLocation>
</comment>
<dbReference type="Pfam" id="PF17854">
    <property type="entry name" value="FtsK_alpha"/>
    <property type="match status" value="1"/>
</dbReference>
<dbReference type="Proteomes" id="UP000653477">
    <property type="component" value="Unassembled WGS sequence"/>
</dbReference>
<reference evidence="18" key="1">
    <citation type="journal article" date="2019" name="Int. J. Syst. Evol. Microbiol.">
        <title>The Global Catalogue of Microorganisms (GCM) 10K type strain sequencing project: providing services to taxonomists for standard genome sequencing and annotation.</title>
        <authorList>
            <consortium name="The Broad Institute Genomics Platform"/>
            <consortium name="The Broad Institute Genome Sequencing Center for Infectious Disease"/>
            <person name="Wu L."/>
            <person name="Ma J."/>
        </authorList>
    </citation>
    <scope>NUCLEOTIDE SEQUENCE [LARGE SCALE GENOMIC DNA]</scope>
    <source>
        <strain evidence="18">JCM 30531</strain>
    </source>
</reference>
<feature type="domain" description="FtsK" evidence="16">
    <location>
        <begin position="508"/>
        <end position="714"/>
    </location>
</feature>
<dbReference type="RefSeq" id="WP_188808169.1">
    <property type="nucleotide sequence ID" value="NZ_BMPU01000003.1"/>
</dbReference>
<keyword evidence="4" id="KW-0132">Cell division</keyword>
<dbReference type="InterPro" id="IPR041027">
    <property type="entry name" value="FtsK_alpha"/>
</dbReference>
<dbReference type="SMART" id="SM00843">
    <property type="entry name" value="Ftsk_gamma"/>
    <property type="match status" value="1"/>
</dbReference>
<keyword evidence="5 15" id="KW-0812">Transmembrane</keyword>
<feature type="region of interest" description="Disordered" evidence="14">
    <location>
        <begin position="253"/>
        <end position="335"/>
    </location>
</feature>
<evidence type="ECO:0000256" key="10">
    <source>
        <dbReference type="ARBA" id="ARBA00023125"/>
    </source>
</evidence>
<keyword evidence="7" id="KW-0159">Chromosome partition</keyword>
<protein>
    <submittedName>
        <fullName evidence="17">DNA translocase FtsK</fullName>
    </submittedName>
</protein>
<feature type="compositionally biased region" description="Acidic residues" evidence="14">
    <location>
        <begin position="284"/>
        <end position="296"/>
    </location>
</feature>
<dbReference type="InterPro" id="IPR025199">
    <property type="entry name" value="FtsK_4TM"/>
</dbReference>
<feature type="compositionally biased region" description="Polar residues" evidence="14">
    <location>
        <begin position="1"/>
        <end position="10"/>
    </location>
</feature>
<comment type="caution">
    <text evidence="17">The sequence shown here is derived from an EMBL/GenBank/DDBJ whole genome shotgun (WGS) entry which is preliminary data.</text>
</comment>
<sequence>MAKTSGKTSSNPRGRRPAAGGAKRNAPSPLTTLFGGLKDLMKVNFDNRRIPTLIGLVLAACSLFACLALITFLFSGGSDQSLIYAARDGEAAAELGREAKNILGLPGARLADYLFNQLFGWGIVFALSYVVYLFAHLIWRPRIAPYRYITNFLINGFLLLWVSVAAAGLQSLFPSDSFLRWGGLRGEELFTYIYRGIGIAGLLGVLAFTLLIFAVTCSSRVLSAIQNPKVPKVPHVSVPRPQVGGFFSRLFSRKKKGEEPQSEEEDESYSQDEDAWRDEPPMPTDDEDMDVQEEDPTPYVVHTPPTTTTATTAHTAEAAPSATSFSRTTTSEPSDVPEMIVEEAPKDDLVEDGDRTAPEPLAPGIQLALYRKPTIDLLRDYEQGGTGIDMEEIEYNKQKIIDTLASFKMNVTPCKATVGPTVTLYEVIPESGIKVSRIKTMEDDIAMSLKSEGVRIIAPMPGLGTIGIEVPNSTPQTVSMRSILASRKYREQQEKMELPIGIGKTITNEPFIFDLTKMPHLLIAGATGQGKSVGLNALITSLLYSKRPEELKFVMVDPKMLEFSIYEEIERHFLAKLPDAERAIITDMTKVVATLNSLCIEMDNRYRLLQTAGRAVRNIREYNEQVRSGALKRIDGHEILPYIVLIVDEFADLMMTVGKEVEQPIARLAQKARAAGIHMVIATQRPSTDVITGLIKANFPARIAFKVFSMVDSRTVLDSPGANQLIGRGDMLFYQGKDMIRVQCAFMDTPETEAIVEYIAQQESTGSAYELPEYIPEGEENGAKGFNPNEKDSLFDEVARMVVQTQVGSTSNIQRKFNIGYNRAGRLMDQLEGAGIVGVQEGSKPREVYIKDQATLEQLLQKLS</sequence>